<evidence type="ECO:0000313" key="1">
    <source>
        <dbReference type="EMBL" id="KAJ8104827.1"/>
    </source>
</evidence>
<accession>A0ACC2HP32</accession>
<evidence type="ECO:0000313" key="2">
    <source>
        <dbReference type="Proteomes" id="UP001153331"/>
    </source>
</evidence>
<gene>
    <name evidence="1" type="ORF">OPT61_g10545</name>
</gene>
<comment type="caution">
    <text evidence="1">The sequence shown here is derived from an EMBL/GenBank/DDBJ whole genome shotgun (WGS) entry which is preliminary data.</text>
</comment>
<organism evidence="1 2">
    <name type="scientific">Boeremia exigua</name>
    <dbReference type="NCBI Taxonomy" id="749465"/>
    <lineage>
        <taxon>Eukaryota</taxon>
        <taxon>Fungi</taxon>
        <taxon>Dikarya</taxon>
        <taxon>Ascomycota</taxon>
        <taxon>Pezizomycotina</taxon>
        <taxon>Dothideomycetes</taxon>
        <taxon>Pleosporomycetidae</taxon>
        <taxon>Pleosporales</taxon>
        <taxon>Pleosporineae</taxon>
        <taxon>Didymellaceae</taxon>
        <taxon>Boeremia</taxon>
    </lineage>
</organism>
<keyword evidence="2" id="KW-1185">Reference proteome</keyword>
<reference evidence="1" key="1">
    <citation type="submission" date="2022-11" db="EMBL/GenBank/DDBJ databases">
        <title>Genome Sequence of Boeremia exigua.</title>
        <authorList>
            <person name="Buettner E."/>
        </authorList>
    </citation>
    <scope>NUCLEOTIDE SEQUENCE</scope>
    <source>
        <strain evidence="1">CU02</strain>
    </source>
</reference>
<sequence>MLQAQLELRRRNQKKAAGDDEDEAVIYVEGEDDYESSADEEDDAPDSTRKRIRDVDDDDDESSDDEMPTTMEVDEESDEGSEDSEGMIDDEAEETDDDEGDDMSEPMSDDLDDGEGVSSEEESKPAKRSTIGRAGLKSRLSTIMSCFAWFWRKTGNRHLKDRNDRPRDSEIPHPSSGVTSPPLRAAGTSQPLSHSTPRTSSPQPARWASGSTRSSTLTVRAVPLNDPVRATHSTLPNPRRRTHNHRLPSTTDTAIPTPTSAPRRYIPGSTYHLRSNMTVSRTDSYGPPDRGDSPTLPVDWAPSGMTFRERMARASTQALSTAAVQHPTFLDDASDGEETSQRDSGYVSASTTPATHRDTQRRCSDHTTIQSRLYPDPLFFNKPLPRAEVRTPQTPSPRTDASLCNHRPCLRHKQTCLEHTPTPAPSTRASRIPAPETQPTRQRRRARGSASRRLDADVWMQVAREYPAGP</sequence>
<proteinExistence type="predicted"/>
<name>A0ACC2HP32_9PLEO</name>
<dbReference type="Proteomes" id="UP001153331">
    <property type="component" value="Unassembled WGS sequence"/>
</dbReference>
<protein>
    <submittedName>
        <fullName evidence="1">Uncharacterized protein</fullName>
    </submittedName>
</protein>
<dbReference type="EMBL" id="JAPHNI010001787">
    <property type="protein sequence ID" value="KAJ8104827.1"/>
    <property type="molecule type" value="Genomic_DNA"/>
</dbReference>